<dbReference type="EMBL" id="SZWF01000025">
    <property type="protein sequence ID" value="KAA9393160.1"/>
    <property type="molecule type" value="Genomic_DNA"/>
</dbReference>
<evidence type="ECO:0000313" key="5">
    <source>
        <dbReference type="Proteomes" id="UP000325957"/>
    </source>
</evidence>
<dbReference type="AlphaFoldDB" id="A0A5J5KVA6"/>
<dbReference type="PANTHER" id="PTHR30055">
    <property type="entry name" value="HTH-TYPE TRANSCRIPTIONAL REGULATOR RUTR"/>
    <property type="match status" value="1"/>
</dbReference>
<evidence type="ECO:0000313" key="4">
    <source>
        <dbReference type="EMBL" id="KAA9393160.1"/>
    </source>
</evidence>
<name>A0A5J5KVA6_9MICC</name>
<evidence type="ECO:0000256" key="1">
    <source>
        <dbReference type="ARBA" id="ARBA00023125"/>
    </source>
</evidence>
<dbReference type="Proteomes" id="UP000325957">
    <property type="component" value="Unassembled WGS sequence"/>
</dbReference>
<dbReference type="Gene3D" id="1.10.357.10">
    <property type="entry name" value="Tetracycline Repressor, domain 2"/>
    <property type="match status" value="1"/>
</dbReference>
<dbReference type="InterPro" id="IPR050109">
    <property type="entry name" value="HTH-type_TetR-like_transc_reg"/>
</dbReference>
<proteinExistence type="predicted"/>
<protein>
    <submittedName>
        <fullName evidence="4">TetR/AcrR family transcriptional regulator</fullName>
    </submittedName>
</protein>
<dbReference type="InterPro" id="IPR001647">
    <property type="entry name" value="HTH_TetR"/>
</dbReference>
<dbReference type="PRINTS" id="PR00455">
    <property type="entry name" value="HTHTETR"/>
</dbReference>
<dbReference type="OrthoDB" id="3784817at2"/>
<dbReference type="Pfam" id="PF14246">
    <property type="entry name" value="TetR_C_7"/>
    <property type="match status" value="1"/>
</dbReference>
<accession>A0A5J5KVA6</accession>
<dbReference type="InterPro" id="IPR039536">
    <property type="entry name" value="TetR_C_Proteobacteria"/>
</dbReference>
<keyword evidence="1 2" id="KW-0238">DNA-binding</keyword>
<keyword evidence="5" id="KW-1185">Reference proteome</keyword>
<comment type="caution">
    <text evidence="4">The sequence shown here is derived from an EMBL/GenBank/DDBJ whole genome shotgun (WGS) entry which is preliminary data.</text>
</comment>
<organism evidence="4 5">
    <name type="scientific">Kocuria coralli</name>
    <dbReference type="NCBI Taxonomy" id="1461025"/>
    <lineage>
        <taxon>Bacteria</taxon>
        <taxon>Bacillati</taxon>
        <taxon>Actinomycetota</taxon>
        <taxon>Actinomycetes</taxon>
        <taxon>Micrococcales</taxon>
        <taxon>Micrococcaceae</taxon>
        <taxon>Kocuria</taxon>
    </lineage>
</organism>
<dbReference type="GO" id="GO:0000976">
    <property type="term" value="F:transcription cis-regulatory region binding"/>
    <property type="evidence" value="ECO:0007669"/>
    <property type="project" value="TreeGrafter"/>
</dbReference>
<evidence type="ECO:0000259" key="3">
    <source>
        <dbReference type="PROSITE" id="PS50977"/>
    </source>
</evidence>
<dbReference type="GO" id="GO:0003700">
    <property type="term" value="F:DNA-binding transcription factor activity"/>
    <property type="evidence" value="ECO:0007669"/>
    <property type="project" value="TreeGrafter"/>
</dbReference>
<sequence length="203" mass="22386">MAKKDDLVQGALRVFARDGYTRARIVDIAEEAGVSTRTIYNLFTDKPGLFGAVVELVAREFVGRRLSTIHEQLGVDGPVEDVLVAFADRWLQQSSELSLYLALASRIQADRAEVPQEILDRGMQAGPERVQGAIALHLKRFMLAGQLRPSDPHVATLHLLQLIEGVPEVRGYYAASPLSGEELENIARDSVRAYLYGYAPPEA</sequence>
<dbReference type="PANTHER" id="PTHR30055:SF146">
    <property type="entry name" value="HTH-TYPE TRANSCRIPTIONAL DUAL REGULATOR CECR"/>
    <property type="match status" value="1"/>
</dbReference>
<feature type="DNA-binding region" description="H-T-H motif" evidence="2">
    <location>
        <begin position="24"/>
        <end position="43"/>
    </location>
</feature>
<dbReference type="InterPro" id="IPR009057">
    <property type="entry name" value="Homeodomain-like_sf"/>
</dbReference>
<evidence type="ECO:0000256" key="2">
    <source>
        <dbReference type="PROSITE-ProRule" id="PRU00335"/>
    </source>
</evidence>
<dbReference type="SUPFAM" id="SSF46689">
    <property type="entry name" value="Homeodomain-like"/>
    <property type="match status" value="1"/>
</dbReference>
<gene>
    <name evidence="4" type="ORF">FCK90_13760</name>
</gene>
<dbReference type="Pfam" id="PF00440">
    <property type="entry name" value="TetR_N"/>
    <property type="match status" value="1"/>
</dbReference>
<dbReference type="RefSeq" id="WP_158034877.1">
    <property type="nucleotide sequence ID" value="NZ_ML708629.1"/>
</dbReference>
<feature type="domain" description="HTH tetR-type" evidence="3">
    <location>
        <begin position="1"/>
        <end position="61"/>
    </location>
</feature>
<reference evidence="4 5" key="1">
    <citation type="submission" date="2019-05" db="EMBL/GenBank/DDBJ databases">
        <title>Kocuria coralli sp. nov., a novel actinobacterium isolated from coral reef seawater.</title>
        <authorList>
            <person name="Li J."/>
        </authorList>
    </citation>
    <scope>NUCLEOTIDE SEQUENCE [LARGE SCALE GENOMIC DNA]</scope>
    <source>
        <strain evidence="4 5">SCSIO 13007</strain>
    </source>
</reference>
<dbReference type="PROSITE" id="PS50977">
    <property type="entry name" value="HTH_TETR_2"/>
    <property type="match status" value="1"/>
</dbReference>